<dbReference type="PANTHER" id="PTHR37954">
    <property type="entry name" value="BLL4979 PROTEIN"/>
    <property type="match status" value="1"/>
</dbReference>
<dbReference type="AlphaFoldDB" id="A0A6N7ILR1"/>
<dbReference type="EMBL" id="WHYR01000002">
    <property type="protein sequence ID" value="MQL50895.1"/>
    <property type="molecule type" value="Genomic_DNA"/>
</dbReference>
<reference evidence="1 2" key="1">
    <citation type="submission" date="2019-10" db="EMBL/GenBank/DDBJ databases">
        <title>Comparative genomics of sulfur disproportionating microorganisms.</title>
        <authorList>
            <person name="Ward L.M."/>
            <person name="Bertran E."/>
            <person name="Johnston D."/>
        </authorList>
    </citation>
    <scope>NUCLEOTIDE SEQUENCE [LARGE SCALE GENOMIC DNA]</scope>
    <source>
        <strain evidence="1 2">DSM 14055</strain>
    </source>
</reference>
<protein>
    <recommendedName>
        <fullName evidence="3">DUF169 domain-containing protein</fullName>
    </recommendedName>
</protein>
<dbReference type="Pfam" id="PF02596">
    <property type="entry name" value="DUF169"/>
    <property type="match status" value="1"/>
</dbReference>
<dbReference type="OrthoDB" id="9777728at2"/>
<sequence>MTVIICSSHFILAMEAGTTEQLIEYSLFNNHYSSKEANDVTINPKAAAAAIEEYLRPATFPVAVKLSGEEDMPEKARRPRTSLGHPINICQGISITRHMGWTLAFLKEDHACAPSFVILGLAAEPPELNLSGVVQPLFGETAEACTLTNDTITRLPLGKVKSIWLAPLARTGFEPDVIIVYGSPAQVARLIHSALYRKGGAITSTFIGRNSCACELAAPFLEQKCQVVVPGSGERIFAHTQDHEMCFAIPWSLMEEVLTGLEATHKAGAMRFPTPFLGMRCRPSFPQSYRPLEEAFGIK</sequence>
<evidence type="ECO:0000313" key="1">
    <source>
        <dbReference type="EMBL" id="MQL50895.1"/>
    </source>
</evidence>
<name>A0A6N7ILR1_9FIRM</name>
<proteinExistence type="predicted"/>
<dbReference type="InterPro" id="IPR003748">
    <property type="entry name" value="DUF169"/>
</dbReference>
<dbReference type="Proteomes" id="UP000441717">
    <property type="component" value="Unassembled WGS sequence"/>
</dbReference>
<evidence type="ECO:0008006" key="3">
    <source>
        <dbReference type="Google" id="ProtNLM"/>
    </source>
</evidence>
<keyword evidence="2" id="KW-1185">Reference proteome</keyword>
<accession>A0A6N7ILR1</accession>
<comment type="caution">
    <text evidence="1">The sequence shown here is derived from an EMBL/GenBank/DDBJ whole genome shotgun (WGS) entry which is preliminary data.</text>
</comment>
<evidence type="ECO:0000313" key="2">
    <source>
        <dbReference type="Proteomes" id="UP000441717"/>
    </source>
</evidence>
<organism evidence="1 2">
    <name type="scientific">Desulfofundulus thermobenzoicus</name>
    <dbReference type="NCBI Taxonomy" id="29376"/>
    <lineage>
        <taxon>Bacteria</taxon>
        <taxon>Bacillati</taxon>
        <taxon>Bacillota</taxon>
        <taxon>Clostridia</taxon>
        <taxon>Eubacteriales</taxon>
        <taxon>Peptococcaceae</taxon>
        <taxon>Desulfofundulus</taxon>
    </lineage>
</organism>
<gene>
    <name evidence="1" type="ORF">GFC01_01105</name>
</gene>
<dbReference type="PANTHER" id="PTHR37954:SF3">
    <property type="entry name" value="DUF169 DOMAIN-CONTAINING PROTEIN"/>
    <property type="match status" value="1"/>
</dbReference>